<dbReference type="GO" id="GO:0047498">
    <property type="term" value="F:calcium-dependent phospholipase A2 activity"/>
    <property type="evidence" value="ECO:0007669"/>
    <property type="project" value="TreeGrafter"/>
</dbReference>
<dbReference type="GO" id="GO:0005829">
    <property type="term" value="C:cytosol"/>
    <property type="evidence" value="ECO:0007669"/>
    <property type="project" value="TreeGrafter"/>
</dbReference>
<dbReference type="Pfam" id="PF01735">
    <property type="entry name" value="PLA2_B"/>
    <property type="match status" value="1"/>
</dbReference>
<evidence type="ECO:0000256" key="2">
    <source>
        <dbReference type="ARBA" id="ARBA00022801"/>
    </source>
</evidence>
<sequence length="351" mass="40610">TVKGSFEETQTVSVDCDSHSPFPLPAFFHYAKYKQPSLDVALTKKRRLPTCCACMSCGARRNRSVSLTLPLKSLPCEQEVVGEHRKFDFHLKMEKWQEDLDVRLGFDLCAQEQDFIRKRKKVAAAALKDILQLEEDLQDDEVPVVAIMTTGGGTRALTAMYAHLLSVQDLNVLDCVSYVTGLSGTTWTMSNLYEDPQWSQKDLKEKLKDVRKHVLKNKFFTCFAPDRLKYYLKELRQREQEGHQICFTDLWGLIIETMFHEKEDSHKLTDQQMALNQGQNPLPIYLSLNVKDKISDQDFREWVEFTPYEIGFLKYGAFIRAEDFGSEFFMGRLMKKIPESRICFLEGDLLL</sequence>
<dbReference type="GO" id="GO:0005509">
    <property type="term" value="F:calcium ion binding"/>
    <property type="evidence" value="ECO:0007669"/>
    <property type="project" value="TreeGrafter"/>
</dbReference>
<evidence type="ECO:0000313" key="6">
    <source>
        <dbReference type="EMBL" id="NXU53153.1"/>
    </source>
</evidence>
<dbReference type="Gene3D" id="3.40.1090.10">
    <property type="entry name" value="Cytosolic phospholipase A2 catalytic domain"/>
    <property type="match status" value="1"/>
</dbReference>
<name>A0A7L3LHQ6_9CHAR</name>
<dbReference type="InterPro" id="IPR016035">
    <property type="entry name" value="Acyl_Trfase/lysoPLipase"/>
</dbReference>
<organism evidence="6 7">
    <name type="scientific">Turnix velox</name>
    <name type="common">Little buttonquail</name>
    <dbReference type="NCBI Taxonomy" id="2529409"/>
    <lineage>
        <taxon>Eukaryota</taxon>
        <taxon>Metazoa</taxon>
        <taxon>Chordata</taxon>
        <taxon>Craniata</taxon>
        <taxon>Vertebrata</taxon>
        <taxon>Euteleostomi</taxon>
        <taxon>Archelosauria</taxon>
        <taxon>Archosauria</taxon>
        <taxon>Dinosauria</taxon>
        <taxon>Saurischia</taxon>
        <taxon>Theropoda</taxon>
        <taxon>Coelurosauria</taxon>
        <taxon>Aves</taxon>
        <taxon>Neognathae</taxon>
        <taxon>Neoaves</taxon>
        <taxon>Charadriiformes</taxon>
        <taxon>Turnicidae</taxon>
        <taxon>Turnix</taxon>
    </lineage>
</organism>
<gene>
    <name evidence="6" type="primary">Pla2g4e_0</name>
    <name evidence="6" type="ORF">TURVEL_R12328</name>
</gene>
<dbReference type="PANTHER" id="PTHR10728:SF67">
    <property type="entry name" value="PHOSPHOLIPASE A2"/>
    <property type="match status" value="1"/>
</dbReference>
<dbReference type="Pfam" id="PF18695">
    <property type="entry name" value="cPLA2_C2"/>
    <property type="match status" value="1"/>
</dbReference>
<feature type="non-terminal residue" evidence="6">
    <location>
        <position position="1"/>
    </location>
</feature>
<comment type="subcellular location">
    <subcellularLocation>
        <location evidence="1">Membrane</location>
        <topology evidence="1">Peripheral membrane protein</topology>
    </subcellularLocation>
</comment>
<reference evidence="6 7" key="1">
    <citation type="submission" date="2019-09" db="EMBL/GenBank/DDBJ databases">
        <title>Bird 10,000 Genomes (B10K) Project - Family phase.</title>
        <authorList>
            <person name="Zhang G."/>
        </authorList>
    </citation>
    <scope>NUCLEOTIDE SEQUENCE [LARGE SCALE GENOMIC DNA]</scope>
    <source>
        <strain evidence="6">B10K-DU-029-46</strain>
    </source>
</reference>
<proteinExistence type="predicted"/>
<dbReference type="PANTHER" id="PTHR10728">
    <property type="entry name" value="CYTOSOLIC PHOSPHOLIPASE A2"/>
    <property type="match status" value="1"/>
</dbReference>
<feature type="domain" description="PLA2c" evidence="5">
    <location>
        <begin position="94"/>
        <end position="351"/>
    </location>
</feature>
<comment type="caution">
    <text evidence="6">The sequence shown here is derived from an EMBL/GenBank/DDBJ whole genome shotgun (WGS) entry which is preliminary data.</text>
</comment>
<evidence type="ECO:0000256" key="1">
    <source>
        <dbReference type="ARBA" id="ARBA00004170"/>
    </source>
</evidence>
<dbReference type="InterPro" id="IPR002642">
    <property type="entry name" value="LysoPLipase_cat_dom"/>
</dbReference>
<keyword evidence="4" id="KW-0442">Lipid degradation</keyword>
<keyword evidence="3 4" id="KW-0443">Lipid metabolism</keyword>
<keyword evidence="7" id="KW-1185">Reference proteome</keyword>
<dbReference type="AlphaFoldDB" id="A0A7L3LHQ6"/>
<evidence type="ECO:0000313" key="7">
    <source>
        <dbReference type="Proteomes" id="UP000582182"/>
    </source>
</evidence>
<protein>
    <submittedName>
        <fullName evidence="6">PA24E phospholipase</fullName>
    </submittedName>
</protein>
<dbReference type="InterPro" id="IPR040723">
    <property type="entry name" value="cPLA2_C2"/>
</dbReference>
<evidence type="ECO:0000256" key="3">
    <source>
        <dbReference type="ARBA" id="ARBA00023098"/>
    </source>
</evidence>
<accession>A0A7L3LHQ6</accession>
<dbReference type="GO" id="GO:0046475">
    <property type="term" value="P:glycerophospholipid catabolic process"/>
    <property type="evidence" value="ECO:0007669"/>
    <property type="project" value="TreeGrafter"/>
</dbReference>
<dbReference type="Proteomes" id="UP000582182">
    <property type="component" value="Unassembled WGS sequence"/>
</dbReference>
<evidence type="ECO:0000256" key="4">
    <source>
        <dbReference type="PROSITE-ProRule" id="PRU00555"/>
    </source>
</evidence>
<dbReference type="GO" id="GO:0005544">
    <property type="term" value="F:calcium-dependent phospholipid binding"/>
    <property type="evidence" value="ECO:0007669"/>
    <property type="project" value="TreeGrafter"/>
</dbReference>
<dbReference type="PROSITE" id="PS51210">
    <property type="entry name" value="PLA2C"/>
    <property type="match status" value="1"/>
</dbReference>
<dbReference type="SUPFAM" id="SSF52151">
    <property type="entry name" value="FabD/lysophospholipase-like"/>
    <property type="match status" value="1"/>
</dbReference>
<keyword evidence="2 4" id="KW-0378">Hydrolase</keyword>
<dbReference type="OrthoDB" id="419768at2759"/>
<dbReference type="EMBL" id="VZTY01017176">
    <property type="protein sequence ID" value="NXU53153.1"/>
    <property type="molecule type" value="Genomic_DNA"/>
</dbReference>
<evidence type="ECO:0000259" key="5">
    <source>
        <dbReference type="PROSITE" id="PS51210"/>
    </source>
</evidence>
<feature type="non-terminal residue" evidence="6">
    <location>
        <position position="351"/>
    </location>
</feature>
<dbReference type="GO" id="GO:0016020">
    <property type="term" value="C:membrane"/>
    <property type="evidence" value="ECO:0007669"/>
    <property type="project" value="UniProtKB-SubCell"/>
</dbReference>